<dbReference type="InterPro" id="IPR029058">
    <property type="entry name" value="AB_hydrolase_fold"/>
</dbReference>
<keyword evidence="4" id="KW-1185">Reference proteome</keyword>
<dbReference type="SUPFAM" id="SSF53474">
    <property type="entry name" value="alpha/beta-Hydrolases"/>
    <property type="match status" value="1"/>
</dbReference>
<evidence type="ECO:0000313" key="3">
    <source>
        <dbReference type="EMBL" id="MDQ0207557.1"/>
    </source>
</evidence>
<accession>A0ABT9YIA5</accession>
<dbReference type="RefSeq" id="WP_306982952.1">
    <property type="nucleotide sequence ID" value="NZ_JAUSUA010000003.1"/>
</dbReference>
<dbReference type="GO" id="GO:0016787">
    <property type="term" value="F:hydrolase activity"/>
    <property type="evidence" value="ECO:0007669"/>
    <property type="project" value="UniProtKB-KW"/>
</dbReference>
<dbReference type="PANTHER" id="PTHR40841">
    <property type="entry name" value="SIDEROPHORE TRIACETYLFUSARININE C ESTERASE"/>
    <property type="match status" value="1"/>
</dbReference>
<dbReference type="Proteomes" id="UP001225034">
    <property type="component" value="Unassembled WGS sequence"/>
</dbReference>
<dbReference type="PANTHER" id="PTHR40841:SF2">
    <property type="entry name" value="SIDEROPHORE-DEGRADING ESTERASE (EUROFUNG)"/>
    <property type="match status" value="1"/>
</dbReference>
<comment type="similarity">
    <text evidence="1">Belongs to the esterase D family.</text>
</comment>
<proteinExistence type="inferred from homology"/>
<gene>
    <name evidence="3" type="ORF">J2S05_002358</name>
</gene>
<dbReference type="Pfam" id="PF00756">
    <property type="entry name" value="Esterase"/>
    <property type="match status" value="1"/>
</dbReference>
<dbReference type="EMBL" id="JAUSUA010000003">
    <property type="protein sequence ID" value="MDQ0207557.1"/>
    <property type="molecule type" value="Genomic_DNA"/>
</dbReference>
<sequence length="266" mass="30037">MFKQTGSYQIPNTVVWECSDEGFPKRRIFISIPTGEVPSEGFPVMFVLDGNAWFAAVTEISRLQTRPPHGYPPAIIVGIGYETMEPFCRKSRFYDYTEQVDSSELGFLKQVEASQTGGISHFLDFLEHMLIPALEKEFPLHKTDRALFGHSLGGLCVVHTLIKRNNLFSTYLAGSPSIWWKGGYLKELIHSFDLKENKRIIIGVGEKEKGHMVDDAKWVYEQLEKQPNIEAQYVCIEGTGHMTVVPPFLNSALKFFLANGLESGKL</sequence>
<name>A0ABT9YIA5_9BACI</name>
<evidence type="ECO:0000256" key="2">
    <source>
        <dbReference type="ARBA" id="ARBA00022801"/>
    </source>
</evidence>
<protein>
    <submittedName>
        <fullName evidence="3">Alpha/beta superfamily hydrolase</fullName>
    </submittedName>
</protein>
<dbReference type="InterPro" id="IPR052558">
    <property type="entry name" value="Siderophore_Hydrolase_D"/>
</dbReference>
<evidence type="ECO:0000313" key="4">
    <source>
        <dbReference type="Proteomes" id="UP001225034"/>
    </source>
</evidence>
<organism evidence="3 4">
    <name type="scientific">Alkalicoccobacillus murimartini</name>
    <dbReference type="NCBI Taxonomy" id="171685"/>
    <lineage>
        <taxon>Bacteria</taxon>
        <taxon>Bacillati</taxon>
        <taxon>Bacillota</taxon>
        <taxon>Bacilli</taxon>
        <taxon>Bacillales</taxon>
        <taxon>Bacillaceae</taxon>
        <taxon>Alkalicoccobacillus</taxon>
    </lineage>
</organism>
<keyword evidence="2 3" id="KW-0378">Hydrolase</keyword>
<reference evidence="3 4" key="1">
    <citation type="submission" date="2023-07" db="EMBL/GenBank/DDBJ databases">
        <title>Genomic Encyclopedia of Type Strains, Phase IV (KMG-IV): sequencing the most valuable type-strain genomes for metagenomic binning, comparative biology and taxonomic classification.</title>
        <authorList>
            <person name="Goeker M."/>
        </authorList>
    </citation>
    <scope>NUCLEOTIDE SEQUENCE [LARGE SCALE GENOMIC DNA]</scope>
    <source>
        <strain evidence="3 4">DSM 19154</strain>
    </source>
</reference>
<dbReference type="InterPro" id="IPR000801">
    <property type="entry name" value="Esterase-like"/>
</dbReference>
<comment type="caution">
    <text evidence="3">The sequence shown here is derived from an EMBL/GenBank/DDBJ whole genome shotgun (WGS) entry which is preliminary data.</text>
</comment>
<dbReference type="Gene3D" id="3.40.50.1820">
    <property type="entry name" value="alpha/beta hydrolase"/>
    <property type="match status" value="1"/>
</dbReference>
<evidence type="ECO:0000256" key="1">
    <source>
        <dbReference type="ARBA" id="ARBA00005622"/>
    </source>
</evidence>